<feature type="transmembrane region" description="Helical" evidence="2">
    <location>
        <begin position="12"/>
        <end position="36"/>
    </location>
</feature>
<feature type="region of interest" description="Disordered" evidence="1">
    <location>
        <begin position="1902"/>
        <end position="1926"/>
    </location>
</feature>
<feature type="compositionally biased region" description="Polar residues" evidence="1">
    <location>
        <begin position="1917"/>
        <end position="1926"/>
    </location>
</feature>
<dbReference type="NCBIfam" id="NF012211">
    <property type="entry name" value="tand_rpt_95"/>
    <property type="match status" value="1"/>
</dbReference>
<comment type="caution">
    <text evidence="3">The sequence shown here is derived from an EMBL/GenBank/DDBJ whole genome shotgun (WGS) entry which is preliminary data.</text>
</comment>
<protein>
    <recommendedName>
        <fullName evidence="5">Tandem-95 repeat protein</fullName>
    </recommendedName>
</protein>
<keyword evidence="4" id="KW-1185">Reference proteome</keyword>
<reference evidence="3 4" key="1">
    <citation type="journal article" date="2015" name="Stand. Genomic Sci.">
        <title>Genomic Encyclopedia of Bacterial and Archaeal Type Strains, Phase III: the genomes of soil and plant-associated and newly described type strains.</title>
        <authorList>
            <person name="Whitman W.B."/>
            <person name="Woyke T."/>
            <person name="Klenk H.P."/>
            <person name="Zhou Y."/>
            <person name="Lilburn T.G."/>
            <person name="Beck B.J."/>
            <person name="De Vos P."/>
            <person name="Vandamme P."/>
            <person name="Eisen J.A."/>
            <person name="Garrity G."/>
            <person name="Hugenholtz P."/>
            <person name="Kyrpides N.C."/>
        </authorList>
    </citation>
    <scope>NUCLEOTIDE SEQUENCE [LARGE SCALE GENOMIC DNA]</scope>
    <source>
        <strain evidence="3 4">S2T63</strain>
    </source>
</reference>
<evidence type="ECO:0000256" key="1">
    <source>
        <dbReference type="SAM" id="MobiDB-lite"/>
    </source>
</evidence>
<name>A0A498C1B7_9MICO</name>
<feature type="compositionally biased region" description="Basic and acidic residues" evidence="1">
    <location>
        <begin position="1810"/>
        <end position="1819"/>
    </location>
</feature>
<sequence length="1987" mass="202730">MAGSAQPRPRPRIGTLVGAGAVAIVAALVVTLAVVWPGFEARQTPLDDGTVWAVQTGAADGYARVNLELGELDTVRTAENASALAQTSDRVFVFSDGDTQFADVDLAAPIDLTATTEDAYTRTPAGTDTVSAAGDFLAFRTDLGAVSVATLSGGGEALAVDPYSDVEVEPGAERPRFSADAIAATPSGIVYAYSAAEGRIIRADIRTGRVLGDDPVPGAPASVQLSAAGDRWLLLDETTGDIRVQGRDEPIGTDAQVGARLQRAGDAAGTAYIADAAGLILVDTDAGTTRRVVDESTGTPAAPVTFDGVVYAAWLRDGSGDGLLWSSGDEVLRDLDYGSGALGEQIVPEFIANATRIALNEQSSGWVWRVPDGELIPSSQQWDLQAEATNSPEQDTVSERVIDPKPPVAVDDAFGVRAGSSAILPVLLNDHDPNEDVLSIDPSSVTGLDPAFGTVGFAGAEQQLAVAVADGASGSASFSYRVTDGTSADGLYSGTATVTLTVRDEGENSPPVWCGVDGCLATAPQPSVVPGGTVTVDALRGWVDPDGDPLYLVDAVGAGQGTVAAQPDGTVSYQHDDPNAEAEFEAPITVTVADARGATAQSTFTVTVTGSPQLTAGSFAVVGVAGSPVEIDVTSHVTGAAGPPQLTKTAVLDEAGAAVTANATGLTMEFSAPAAGSYLVQYTVRDSRGEVAGIVRVTLRDPAAAVISTPPLTAFVRPSEDTAVDVFGPVVNPSGLVLLVSDLRPEGDPLASLSVDLVGQSIIRVSGSTDSGQPGRLGVVRYTLSDGSGSAAATAEGELTVILLPPPTASRPIAVDDAVTVRAGAQIDIPALRNDSAPAGALISLDPSQIVNESGAGLAFASGRTVRYLAPDTPGTYAIGYRIFRLGFPEAVDDARIIVTVVGDESNRPPLPGILEGRVLSGESVRIPFDAFAADPDGDAVTLDRIATQPAAGTAAISAEGDAIVYTSREGFSGQDAFSYQVRDAEGATGTAQVRVGVLAAESDPSPVTFSDYLQLQAGSASQAVLRPADNDIDPAGGALSLVEVAPNAVPGTDEYAQLAGMIGDIDGDAVTLRAGEVTGTFSFSYTVVNEARDTSIGMIVVKVVRDPVADYPTVADTTLTIETRDAFADGIDVLQGKVSWNTGDVSGLSLSLWGTHPGIRVSGWEISGEVPEESLLIPFEVTGTSFDGRPVTSYGFLRVPGDRDIRLGLRADAGRIDVLENQSADLDMAAAVAVPDGASLVVDGDGVRAGGARPAAQCAVASGTTIRYTAGSGSPWTDTCVVPVRLDIQDDWTFLTVRVDIEAEQPEPILRSASITVSPGSTGTYDLQDMVGWAGKEDYPSLQYDLSYRGDQFTVVRDGRQVTITAADTARPGREEAAAVTLPSHPNARPAALNLVVGPAPSLLPKGGSTAQTCSQASGNTSCTITVIGAGGEVNPLPGTPLALVSVTDPVACPGVTFRTAGTGVIRASWGADTPGAADCTASFTVADAQGRQSSGDRDGRVTLDLQGLPSAPTRVDWTGYTGTGVTLRVIGGSPSYPSVDGYRITLDGAVVATCDAGGVCPPISAPAGQQLTYQARAFNAVGESRGVVQVTAWSYASPAAPTSAGFEPTPNAPAGGLATITVGGLDASTGFVRLAGGAGGEVTQPVRGDTVVFRDYNVGANTPTTLTATPLTRFDLPTVPGGSQSGSALSFRANGIGAPALTLDVTASGSGGSGSVTATATVTANGVGDRILVGFTDGAVCRPTENVAAAGGTATRTFSAPLWQQKSVSACAVTEYRGSTAFGTTQQSGSATPTGTIAPPRGDATYTIDERPTRSPDRPMYTWERISGPSLRADAPFTVRYRAGSADTTDFASLFSLGANPGTITAVACEATFGCSEPVVVAPTGAAYTARVSFPAECRSEDAEPPQPVFAANSADRSLTTSSTTDADGVVTWTYELRWQGALTGLDGLVGRDAYVLECAAPPAPPDPPDPPAPPAPPVPEPPAP</sequence>
<dbReference type="OrthoDB" id="5241356at2"/>
<feature type="compositionally biased region" description="Polar residues" evidence="1">
    <location>
        <begin position="1784"/>
        <end position="1797"/>
    </location>
</feature>
<dbReference type="RefSeq" id="WP_158597304.1">
    <property type="nucleotide sequence ID" value="NZ_RCDB01000002.1"/>
</dbReference>
<evidence type="ECO:0000313" key="4">
    <source>
        <dbReference type="Proteomes" id="UP000273158"/>
    </source>
</evidence>
<evidence type="ECO:0000256" key="2">
    <source>
        <dbReference type="SAM" id="Phobius"/>
    </source>
</evidence>
<accession>A0A498C1B7</accession>
<gene>
    <name evidence="3" type="ORF">C7474_1056</name>
</gene>
<evidence type="ECO:0000313" key="3">
    <source>
        <dbReference type="EMBL" id="RLK48929.1"/>
    </source>
</evidence>
<keyword evidence="2" id="KW-1133">Transmembrane helix</keyword>
<feature type="region of interest" description="Disordered" evidence="1">
    <location>
        <begin position="1961"/>
        <end position="1987"/>
    </location>
</feature>
<proteinExistence type="predicted"/>
<keyword evidence="2" id="KW-0812">Transmembrane</keyword>
<dbReference type="Pfam" id="PF17963">
    <property type="entry name" value="Big_9"/>
    <property type="match status" value="3"/>
</dbReference>
<organism evidence="3 4">
    <name type="scientific">Microbacterium telephonicum</name>
    <dbReference type="NCBI Taxonomy" id="1714841"/>
    <lineage>
        <taxon>Bacteria</taxon>
        <taxon>Bacillati</taxon>
        <taxon>Actinomycetota</taxon>
        <taxon>Actinomycetes</taxon>
        <taxon>Micrococcales</taxon>
        <taxon>Microbacteriaceae</taxon>
        <taxon>Microbacterium</taxon>
    </lineage>
</organism>
<feature type="compositionally biased region" description="Pro residues" evidence="1">
    <location>
        <begin position="1964"/>
        <end position="1987"/>
    </location>
</feature>
<dbReference type="SUPFAM" id="SSF63829">
    <property type="entry name" value="Calcium-dependent phosphotriesterase"/>
    <property type="match status" value="1"/>
</dbReference>
<dbReference type="Gene3D" id="2.60.40.3440">
    <property type="match status" value="1"/>
</dbReference>
<dbReference type="Proteomes" id="UP000273158">
    <property type="component" value="Unassembled WGS sequence"/>
</dbReference>
<keyword evidence="2" id="KW-0472">Membrane</keyword>
<evidence type="ECO:0008006" key="5">
    <source>
        <dbReference type="Google" id="ProtNLM"/>
    </source>
</evidence>
<feature type="region of interest" description="Disordered" evidence="1">
    <location>
        <begin position="1784"/>
        <end position="1822"/>
    </location>
</feature>
<dbReference type="EMBL" id="RCDB01000002">
    <property type="protein sequence ID" value="RLK48929.1"/>
    <property type="molecule type" value="Genomic_DNA"/>
</dbReference>